<dbReference type="AlphaFoldDB" id="A0A1A7RCE0"/>
<keyword evidence="1" id="KW-1133">Transmembrane helix</keyword>
<dbReference type="RefSeq" id="WP_067764315.1">
    <property type="nucleotide sequence ID" value="NZ_CP183909.1"/>
</dbReference>
<dbReference type="OrthoDB" id="6712453at2"/>
<feature type="transmembrane region" description="Helical" evidence="1">
    <location>
        <begin position="65"/>
        <end position="87"/>
    </location>
</feature>
<name>A0A1A7RCE0_9GAMM</name>
<comment type="caution">
    <text evidence="2">The sequence shown here is derived from an EMBL/GenBank/DDBJ whole genome shotgun (WGS) entry which is preliminary data.</text>
</comment>
<proteinExistence type="predicted"/>
<dbReference type="InterPro" id="IPR047730">
    <property type="entry name" value="ABZJ_00895-like"/>
</dbReference>
<dbReference type="EMBL" id="LZDS01000025">
    <property type="protein sequence ID" value="OBX28377.1"/>
    <property type="molecule type" value="Genomic_DNA"/>
</dbReference>
<keyword evidence="1" id="KW-0812">Transmembrane</keyword>
<dbReference type="NCBIfam" id="NF038216">
    <property type="entry name" value="ABZJ_00895_fam"/>
    <property type="match status" value="1"/>
</dbReference>
<evidence type="ECO:0000313" key="2">
    <source>
        <dbReference type="EMBL" id="OBX28377.1"/>
    </source>
</evidence>
<accession>A0A1A7RCE0</accession>
<protein>
    <submittedName>
        <fullName evidence="2">Uncharacterized protein</fullName>
    </submittedName>
</protein>
<sequence>MKHYLLHFAAVYSIALVLLVTVLMFGLNLGGLTLFPALIASAFISARHFVQKEHRLATSDEKIQLVWGSSAVAIIIGSIFVFFLVLINPNAEAILKAADQAGLGLSALIMLCMIAIHGVIFHIAYGWYATYCAKKL</sequence>
<organism evidence="2 3">
    <name type="scientific">Acinetobacter gandensis</name>
    <dbReference type="NCBI Taxonomy" id="1443941"/>
    <lineage>
        <taxon>Bacteria</taxon>
        <taxon>Pseudomonadati</taxon>
        <taxon>Pseudomonadota</taxon>
        <taxon>Gammaproteobacteria</taxon>
        <taxon>Moraxellales</taxon>
        <taxon>Moraxellaceae</taxon>
        <taxon>Acinetobacter</taxon>
    </lineage>
</organism>
<keyword evidence="1" id="KW-0472">Membrane</keyword>
<evidence type="ECO:0000313" key="3">
    <source>
        <dbReference type="Proteomes" id="UP000185753"/>
    </source>
</evidence>
<dbReference type="Proteomes" id="UP000185753">
    <property type="component" value="Unassembled WGS sequence"/>
</dbReference>
<evidence type="ECO:0000256" key="1">
    <source>
        <dbReference type="SAM" id="Phobius"/>
    </source>
</evidence>
<feature type="transmembrane region" description="Helical" evidence="1">
    <location>
        <begin position="107"/>
        <end position="128"/>
    </location>
</feature>
<keyword evidence="3" id="KW-1185">Reference proteome</keyword>
<feature type="transmembrane region" description="Helical" evidence="1">
    <location>
        <begin position="12"/>
        <end position="44"/>
    </location>
</feature>
<reference evidence="3" key="1">
    <citation type="submission" date="2016-06" db="EMBL/GenBank/DDBJ databases">
        <authorList>
            <person name="Radolfova-Krizova L."/>
            <person name="Nemec A."/>
        </authorList>
    </citation>
    <scope>NUCLEOTIDE SEQUENCE [LARGE SCALE GENOMIC DNA]</scope>
    <source>
        <strain evidence="3">ANC 4275</strain>
    </source>
</reference>
<dbReference type="STRING" id="1443941.A9J31_04650"/>
<gene>
    <name evidence="2" type="ORF">A9J31_04650</name>
</gene>